<evidence type="ECO:0000313" key="11">
    <source>
        <dbReference type="EMBL" id="RYC74768.1"/>
    </source>
</evidence>
<dbReference type="Pfam" id="PF13727">
    <property type="entry name" value="CoA_binding_3"/>
    <property type="match status" value="1"/>
</dbReference>
<organism evidence="11 12">
    <name type="scientific">Candidatus Nanosyncoccus alces</name>
    <dbReference type="NCBI Taxonomy" id="2171997"/>
    <lineage>
        <taxon>Bacteria</taxon>
        <taxon>Candidatus Saccharimonadota</taxon>
        <taxon>Candidatus Nanosyncoccalia</taxon>
        <taxon>Candidatus Nanosyncoccales</taxon>
        <taxon>Candidatus Nanosyncoccaceae</taxon>
        <taxon>Candidatus Nanosyncoccus</taxon>
    </lineage>
</organism>
<dbReference type="EC" id="2.7.8.36" evidence="11"/>
<name>A0ABY0FND5_9BACT</name>
<evidence type="ECO:0000256" key="1">
    <source>
        <dbReference type="ARBA" id="ARBA00004141"/>
    </source>
</evidence>
<feature type="transmembrane region" description="Helical" evidence="9">
    <location>
        <begin position="110"/>
        <end position="129"/>
    </location>
</feature>
<evidence type="ECO:0000256" key="7">
    <source>
        <dbReference type="ARBA" id="ARBA00022989"/>
    </source>
</evidence>
<sequence>MRKKSDFVLRFCLILGDAVALILSFAMAYFVRVHVDPRPYVFESQLLDFTMTIVFLVPIMLVILVALGLYKKSIFLGRSRFPERMRLVLAAVLSVAALIVYDFFVGENLFPVRVMAVTAVGLCFVFLLIERIIVRLFIRQVFKSDYGVKRVVIVGNHKNTEYLADYITSTPECGYRLAGIVANRRYIPRDLKTHQYSSLKDALKRARADVIFQTDEKSTEYVYKQAVLRHLLYYFVPSETALSSHFGELELVGNTPAVLVMATPLTGGYAVIKRTFDILFSLVAIIVTAIPMMIVWLVLKLTDFKHSPIYKDDRLTQYNRKFKCYKFRSMKSKYSGLTAEEAFIKMGKPELIKKYRKNGDYMKNDPRITTVGKFIRKTSLDELPQLFNILKGDISLIGPRALLPGELRDYGDRSLLLTVKSGLTGFAQVSGRRDISFEERRALDIYYVRNWSLALDLSIFFKTIAVVFRREGAK</sequence>
<keyword evidence="4" id="KW-1003">Cell membrane</keyword>
<feature type="transmembrane region" description="Helical" evidence="9">
    <location>
        <begin position="278"/>
        <end position="299"/>
    </location>
</feature>
<dbReference type="GO" id="GO:0102334">
    <property type="term" value="F:N,N'-diacetylbacilliosaminyl-1-phosphate transferase activity"/>
    <property type="evidence" value="ECO:0007669"/>
    <property type="project" value="UniProtKB-EC"/>
</dbReference>
<dbReference type="NCBIfam" id="TIGR03025">
    <property type="entry name" value="EPS_sugtrans"/>
    <property type="match status" value="1"/>
</dbReference>
<feature type="transmembrane region" description="Helical" evidence="9">
    <location>
        <begin position="87"/>
        <end position="104"/>
    </location>
</feature>
<evidence type="ECO:0000256" key="2">
    <source>
        <dbReference type="ARBA" id="ARBA00004236"/>
    </source>
</evidence>
<dbReference type="Proteomes" id="UP001191019">
    <property type="component" value="Unassembled WGS sequence"/>
</dbReference>
<evidence type="ECO:0000256" key="8">
    <source>
        <dbReference type="ARBA" id="ARBA00023136"/>
    </source>
</evidence>
<comment type="similarity">
    <text evidence="3">Belongs to the bacterial sugar transferase family.</text>
</comment>
<dbReference type="PANTHER" id="PTHR30576">
    <property type="entry name" value="COLANIC BIOSYNTHESIS UDP-GLUCOSE LIPID CARRIER TRANSFERASE"/>
    <property type="match status" value="1"/>
</dbReference>
<comment type="subcellular location">
    <subcellularLocation>
        <location evidence="2">Cell membrane</location>
    </subcellularLocation>
    <subcellularLocation>
        <location evidence="1">Membrane</location>
        <topology evidence="1">Multi-pass membrane protein</topology>
    </subcellularLocation>
</comment>
<dbReference type="EMBL" id="PRLM01000003">
    <property type="protein sequence ID" value="RYC74768.1"/>
    <property type="molecule type" value="Genomic_DNA"/>
</dbReference>
<reference evidence="11 12" key="2">
    <citation type="journal article" date="2020" name="Cell Rep.">
        <title>Acquisition and Adaptation of Ultra-small Parasitic Reduced Genome Bacteria to Mammalian Hosts.</title>
        <authorList>
            <person name="McLean J.S."/>
            <person name="Bor B."/>
            <person name="Kerns K.A."/>
            <person name="Liu Q."/>
            <person name="To T.T."/>
            <person name="Solden L."/>
            <person name="Hendrickson E.L."/>
            <person name="Wrighton K."/>
            <person name="Shi W."/>
            <person name="He X."/>
        </authorList>
    </citation>
    <scope>NUCLEOTIDE SEQUENCE [LARGE SCALE GENOMIC DNA]</scope>
    <source>
        <strain evidence="11 12">TM7_G3_2_Rum_HOT_351B</strain>
    </source>
</reference>
<evidence type="ECO:0000256" key="9">
    <source>
        <dbReference type="SAM" id="Phobius"/>
    </source>
</evidence>
<keyword evidence="5 11" id="KW-0808">Transferase</keyword>
<keyword evidence="8 9" id="KW-0472">Membrane</keyword>
<evidence type="ECO:0000256" key="3">
    <source>
        <dbReference type="ARBA" id="ARBA00006464"/>
    </source>
</evidence>
<gene>
    <name evidence="11" type="primary">pglC</name>
    <name evidence="11" type="ORF">G3RUM_00308</name>
</gene>
<dbReference type="PANTHER" id="PTHR30576:SF4">
    <property type="entry name" value="UNDECAPRENYL-PHOSPHATE GALACTOSE PHOSPHOTRANSFERASE"/>
    <property type="match status" value="1"/>
</dbReference>
<keyword evidence="12" id="KW-1185">Reference proteome</keyword>
<evidence type="ECO:0000259" key="10">
    <source>
        <dbReference type="Pfam" id="PF02397"/>
    </source>
</evidence>
<keyword evidence="7 9" id="KW-1133">Transmembrane helix</keyword>
<evidence type="ECO:0000256" key="6">
    <source>
        <dbReference type="ARBA" id="ARBA00022692"/>
    </source>
</evidence>
<dbReference type="RefSeq" id="WP_129734713.1">
    <property type="nucleotide sequence ID" value="NZ_PRLM01000003.1"/>
</dbReference>
<dbReference type="Pfam" id="PF02397">
    <property type="entry name" value="Bac_transf"/>
    <property type="match status" value="1"/>
</dbReference>
<keyword evidence="6 9" id="KW-0812">Transmembrane</keyword>
<comment type="caution">
    <text evidence="11">The sequence shown here is derived from an EMBL/GenBank/DDBJ whole genome shotgun (WGS) entry which is preliminary data.</text>
</comment>
<feature type="transmembrane region" description="Helical" evidence="9">
    <location>
        <begin position="7"/>
        <end position="29"/>
    </location>
</feature>
<proteinExistence type="inferred from homology"/>
<evidence type="ECO:0000256" key="4">
    <source>
        <dbReference type="ARBA" id="ARBA00022475"/>
    </source>
</evidence>
<dbReference type="InterPro" id="IPR003362">
    <property type="entry name" value="Bact_transf"/>
</dbReference>
<feature type="transmembrane region" description="Helical" evidence="9">
    <location>
        <begin position="49"/>
        <end position="67"/>
    </location>
</feature>
<accession>A0ABY0FND5</accession>
<evidence type="ECO:0000313" key="12">
    <source>
        <dbReference type="Proteomes" id="UP001191019"/>
    </source>
</evidence>
<reference evidence="11 12" key="1">
    <citation type="journal article" date="2018" name="bioRxiv">
        <title>Evidence of independent acquisition and adaption of ultra-small bacteria to human hosts across the highly diverse yet reduced genomes of the phylum Saccharibacteria.</title>
        <authorList>
            <person name="McLean J.S."/>
            <person name="Bor B."/>
            <person name="To T.T."/>
            <person name="Liu Q."/>
            <person name="Kearns K.A."/>
            <person name="Solden L.M."/>
            <person name="Wrighton K.C."/>
            <person name="He X."/>
            <person name="Shi W."/>
        </authorList>
    </citation>
    <scope>NUCLEOTIDE SEQUENCE [LARGE SCALE GENOMIC DNA]</scope>
    <source>
        <strain evidence="11 12">TM7_G3_2_Rum_HOT_351B</strain>
    </source>
</reference>
<feature type="domain" description="Bacterial sugar transferase" evidence="10">
    <location>
        <begin position="273"/>
        <end position="468"/>
    </location>
</feature>
<evidence type="ECO:0000256" key="5">
    <source>
        <dbReference type="ARBA" id="ARBA00022679"/>
    </source>
</evidence>
<protein>
    <submittedName>
        <fullName evidence="11">Undecaprenyl phosphate N,N'-diacetylbacillosamine 1-phosphate transferase</fullName>
        <ecNumber evidence="11">2.7.8.36</ecNumber>
    </submittedName>
</protein>
<dbReference type="InterPro" id="IPR017475">
    <property type="entry name" value="EPS_sugar_tfrase"/>
</dbReference>